<evidence type="ECO:0000313" key="3">
    <source>
        <dbReference type="Proteomes" id="UP000270094"/>
    </source>
</evidence>
<accession>A0A3P7KMP3</accession>
<name>A0A3P7KMP3_STRVU</name>
<sequence length="94" mass="10850">MHNQALGLHLHNRGGARSNKLQIPSRITQTYPSKADKYVQTGNRVYDQPGKQDDDEEYDEEDESEEDEEGVEYDEAGNRIVPPSTKRYIYTVFD</sequence>
<protein>
    <submittedName>
        <fullName evidence="2">Uncharacterized protein</fullName>
    </submittedName>
</protein>
<proteinExistence type="predicted"/>
<evidence type="ECO:0000256" key="1">
    <source>
        <dbReference type="SAM" id="MobiDB-lite"/>
    </source>
</evidence>
<dbReference type="EMBL" id="UYYB01009479">
    <property type="protein sequence ID" value="VDM68632.1"/>
    <property type="molecule type" value="Genomic_DNA"/>
</dbReference>
<reference evidence="2 3" key="1">
    <citation type="submission" date="2018-11" db="EMBL/GenBank/DDBJ databases">
        <authorList>
            <consortium name="Pathogen Informatics"/>
        </authorList>
    </citation>
    <scope>NUCLEOTIDE SEQUENCE [LARGE SCALE GENOMIC DNA]</scope>
</reference>
<feature type="compositionally biased region" description="Polar residues" evidence="1">
    <location>
        <begin position="19"/>
        <end position="32"/>
    </location>
</feature>
<dbReference type="OrthoDB" id="5875317at2759"/>
<feature type="region of interest" description="Disordered" evidence="1">
    <location>
        <begin position="1"/>
        <end position="79"/>
    </location>
</feature>
<dbReference type="AlphaFoldDB" id="A0A3P7KMP3"/>
<feature type="compositionally biased region" description="Acidic residues" evidence="1">
    <location>
        <begin position="53"/>
        <end position="75"/>
    </location>
</feature>
<evidence type="ECO:0000313" key="2">
    <source>
        <dbReference type="EMBL" id="VDM68632.1"/>
    </source>
</evidence>
<organism evidence="2 3">
    <name type="scientific">Strongylus vulgaris</name>
    <name type="common">Blood worm</name>
    <dbReference type="NCBI Taxonomy" id="40348"/>
    <lineage>
        <taxon>Eukaryota</taxon>
        <taxon>Metazoa</taxon>
        <taxon>Ecdysozoa</taxon>
        <taxon>Nematoda</taxon>
        <taxon>Chromadorea</taxon>
        <taxon>Rhabditida</taxon>
        <taxon>Rhabditina</taxon>
        <taxon>Rhabditomorpha</taxon>
        <taxon>Strongyloidea</taxon>
        <taxon>Strongylidae</taxon>
        <taxon>Strongylus</taxon>
    </lineage>
</organism>
<gene>
    <name evidence="2" type="ORF">SVUK_LOCUS3630</name>
</gene>
<dbReference type="Proteomes" id="UP000270094">
    <property type="component" value="Unassembled WGS sequence"/>
</dbReference>
<keyword evidence="3" id="KW-1185">Reference proteome</keyword>